<evidence type="ECO:0000256" key="6">
    <source>
        <dbReference type="ARBA" id="ARBA00022989"/>
    </source>
</evidence>
<dbReference type="GO" id="GO:0008320">
    <property type="term" value="F:protein transmembrane transporter activity"/>
    <property type="evidence" value="ECO:0007669"/>
    <property type="project" value="InterPro"/>
</dbReference>
<feature type="compositionally biased region" description="Low complexity" evidence="9">
    <location>
        <begin position="121"/>
        <end position="138"/>
    </location>
</feature>
<reference evidence="11" key="1">
    <citation type="submission" date="2009-10" db="EMBL/GenBank/DDBJ databases">
        <title>Diversity of trophic interactions inside an arsenic-rich microbial ecosystem.</title>
        <authorList>
            <person name="Bertin P.N."/>
            <person name="Heinrich-Salmeron A."/>
            <person name="Pelletier E."/>
            <person name="Goulhen-Chollet F."/>
            <person name="Arsene-Ploetze F."/>
            <person name="Gallien S."/>
            <person name="Calteau A."/>
            <person name="Vallenet D."/>
            <person name="Casiot C."/>
            <person name="Chane-Woon-Ming B."/>
            <person name="Giloteaux L."/>
            <person name="Barakat M."/>
            <person name="Bonnefoy V."/>
            <person name="Bruneel O."/>
            <person name="Chandler M."/>
            <person name="Cleiss J."/>
            <person name="Duran R."/>
            <person name="Elbaz-Poulichet F."/>
            <person name="Fonknechten N."/>
            <person name="Lauga B."/>
            <person name="Mornico D."/>
            <person name="Ortet P."/>
            <person name="Schaeffer C."/>
            <person name="Siguier P."/>
            <person name="Alexander Thil Smith A."/>
            <person name="Van Dorsselaer A."/>
            <person name="Weissenbach J."/>
            <person name="Medigue C."/>
            <person name="Le Paslier D."/>
        </authorList>
    </citation>
    <scope>NUCLEOTIDE SEQUENCE</scope>
</reference>
<dbReference type="PRINTS" id="PR01506">
    <property type="entry name" value="TATBPROTEIN"/>
</dbReference>
<keyword evidence="5" id="KW-0653">Protein transport</keyword>
<proteinExistence type="inferred from homology"/>
<dbReference type="InterPro" id="IPR018448">
    <property type="entry name" value="TatB"/>
</dbReference>
<dbReference type="Pfam" id="PF02416">
    <property type="entry name" value="TatA_B_E"/>
    <property type="match status" value="1"/>
</dbReference>
<dbReference type="NCBIfam" id="TIGR01410">
    <property type="entry name" value="tatB"/>
    <property type="match status" value="1"/>
</dbReference>
<name>E6QS27_9ZZZZ</name>
<dbReference type="AlphaFoldDB" id="E6QS27"/>
<keyword evidence="3" id="KW-1003">Cell membrane</keyword>
<evidence type="ECO:0000256" key="1">
    <source>
        <dbReference type="ARBA" id="ARBA00004167"/>
    </source>
</evidence>
<dbReference type="HAMAP" id="MF_00237">
    <property type="entry name" value="TatB"/>
    <property type="match status" value="1"/>
</dbReference>
<dbReference type="PANTHER" id="PTHR33162:SF1">
    <property type="entry name" value="SEC-INDEPENDENT PROTEIN TRANSLOCASE PROTEIN TATA, CHLOROPLASTIC"/>
    <property type="match status" value="1"/>
</dbReference>
<evidence type="ECO:0000256" key="4">
    <source>
        <dbReference type="ARBA" id="ARBA00022692"/>
    </source>
</evidence>
<dbReference type="GO" id="GO:0016020">
    <property type="term" value="C:membrane"/>
    <property type="evidence" value="ECO:0007669"/>
    <property type="project" value="UniProtKB-SubCell"/>
</dbReference>
<evidence type="ECO:0000256" key="3">
    <source>
        <dbReference type="ARBA" id="ARBA00022475"/>
    </source>
</evidence>
<keyword evidence="2" id="KW-0813">Transport</keyword>
<keyword evidence="4 10" id="KW-0812">Transmembrane</keyword>
<dbReference type="EMBL" id="CABR01000066">
    <property type="protein sequence ID" value="CBI10049.1"/>
    <property type="molecule type" value="Genomic_DNA"/>
</dbReference>
<evidence type="ECO:0000256" key="10">
    <source>
        <dbReference type="SAM" id="Phobius"/>
    </source>
</evidence>
<sequence length="149" mass="15952">MFDIGFSEIVLIAVVALVVIGPERLPKVARTAGLLFGRFQRYVGSVRGDVERELQLEEFKRAAQSANEGFQDAIQATRDTLVIVEESVNAVTHHPAISDTSPVIPALPTVSEAPTGLPVETATTQSSPQPSSQTAVQTELALEPKETNS</sequence>
<dbReference type="InterPro" id="IPR003369">
    <property type="entry name" value="TatA/B/E"/>
</dbReference>
<dbReference type="PANTHER" id="PTHR33162">
    <property type="entry name" value="SEC-INDEPENDENT PROTEIN TRANSLOCASE PROTEIN TATA, CHLOROPLASTIC"/>
    <property type="match status" value="1"/>
</dbReference>
<keyword evidence="7" id="KW-0811">Translocation</keyword>
<feature type="transmembrane region" description="Helical" evidence="10">
    <location>
        <begin position="6"/>
        <end position="22"/>
    </location>
</feature>
<keyword evidence="8 10" id="KW-0472">Membrane</keyword>
<dbReference type="GO" id="GO:0043953">
    <property type="term" value="P:protein transport by the Tat complex"/>
    <property type="evidence" value="ECO:0007669"/>
    <property type="project" value="InterPro"/>
</dbReference>
<evidence type="ECO:0000256" key="7">
    <source>
        <dbReference type="ARBA" id="ARBA00023010"/>
    </source>
</evidence>
<gene>
    <name evidence="11" type="ORF">CARN7_0806</name>
</gene>
<evidence type="ECO:0000313" key="11">
    <source>
        <dbReference type="EMBL" id="CBI10049.1"/>
    </source>
</evidence>
<evidence type="ECO:0000256" key="8">
    <source>
        <dbReference type="ARBA" id="ARBA00023136"/>
    </source>
</evidence>
<keyword evidence="6 10" id="KW-1133">Transmembrane helix</keyword>
<evidence type="ECO:0000256" key="9">
    <source>
        <dbReference type="SAM" id="MobiDB-lite"/>
    </source>
</evidence>
<comment type="caution">
    <text evidence="11">The sequence shown here is derived from an EMBL/GenBank/DDBJ whole genome shotgun (WGS) entry which is preliminary data.</text>
</comment>
<comment type="subcellular location">
    <subcellularLocation>
        <location evidence="1">Membrane</location>
        <topology evidence="1">Single-pass membrane protein</topology>
    </subcellularLocation>
</comment>
<organism evidence="11">
    <name type="scientific">mine drainage metagenome</name>
    <dbReference type="NCBI Taxonomy" id="410659"/>
    <lineage>
        <taxon>unclassified sequences</taxon>
        <taxon>metagenomes</taxon>
        <taxon>ecological metagenomes</taxon>
    </lineage>
</organism>
<dbReference type="Gene3D" id="1.20.5.3310">
    <property type="match status" value="1"/>
</dbReference>
<evidence type="ECO:0000256" key="5">
    <source>
        <dbReference type="ARBA" id="ARBA00022927"/>
    </source>
</evidence>
<accession>E6QS27</accession>
<protein>
    <submittedName>
        <fullName evidence="11">Putative Sec-independent protein translocase protein tatB</fullName>
    </submittedName>
</protein>
<evidence type="ECO:0000256" key="2">
    <source>
        <dbReference type="ARBA" id="ARBA00022448"/>
    </source>
</evidence>
<feature type="region of interest" description="Disordered" evidence="9">
    <location>
        <begin position="98"/>
        <end position="149"/>
    </location>
</feature>